<organism evidence="5 8">
    <name type="scientific">Rhizophagus irregularis</name>
    <dbReference type="NCBI Taxonomy" id="588596"/>
    <lineage>
        <taxon>Eukaryota</taxon>
        <taxon>Fungi</taxon>
        <taxon>Fungi incertae sedis</taxon>
        <taxon>Mucoromycota</taxon>
        <taxon>Glomeromycotina</taxon>
        <taxon>Glomeromycetes</taxon>
        <taxon>Glomerales</taxon>
        <taxon>Glomeraceae</taxon>
        <taxon>Rhizophagus</taxon>
    </lineage>
</organism>
<dbReference type="VEuPathDB" id="FungiDB:RhiirA1_461471"/>
<feature type="transmembrane region" description="Helical" evidence="1">
    <location>
        <begin position="234"/>
        <end position="249"/>
    </location>
</feature>
<dbReference type="OrthoDB" id="2354713at2759"/>
<dbReference type="Proteomes" id="UP000232688">
    <property type="component" value="Unassembled WGS sequence"/>
</dbReference>
<dbReference type="EMBL" id="CAGKOT010000006">
    <property type="protein sequence ID" value="CAB5347427.1"/>
    <property type="molecule type" value="Genomic_DNA"/>
</dbReference>
<evidence type="ECO:0000313" key="3">
    <source>
        <dbReference type="EMBL" id="PKB99262.1"/>
    </source>
</evidence>
<dbReference type="EMBL" id="LLXL01000182">
    <property type="protein sequence ID" value="PKK76493.1"/>
    <property type="molecule type" value="Genomic_DNA"/>
</dbReference>
<dbReference type="EMBL" id="LLXH01000572">
    <property type="protein sequence ID" value="PKC65105.1"/>
    <property type="molecule type" value="Genomic_DNA"/>
</dbReference>
<evidence type="ECO:0000313" key="4">
    <source>
        <dbReference type="EMBL" id="PKC65105.1"/>
    </source>
</evidence>
<gene>
    <name evidence="2" type="ORF">CHRIB12_LOCUS4396</name>
    <name evidence="4" type="ORF">RhiirA1_461471</name>
    <name evidence="3" type="ORF">RhiirA5_383322</name>
    <name evidence="5" type="ORF">RhiirC2_862573</name>
</gene>
<dbReference type="Proteomes" id="UP000684084">
    <property type="component" value="Unassembled WGS sequence"/>
</dbReference>
<feature type="transmembrane region" description="Helical" evidence="1">
    <location>
        <begin position="202"/>
        <end position="222"/>
    </location>
</feature>
<dbReference type="AlphaFoldDB" id="A0A2I1EPU7"/>
<dbReference type="VEuPathDB" id="FungiDB:FUN_010127"/>
<keyword evidence="1" id="KW-0472">Membrane</keyword>
<dbReference type="EMBL" id="LLXJ01002265">
    <property type="protein sequence ID" value="PKB99262.1"/>
    <property type="molecule type" value="Genomic_DNA"/>
</dbReference>
<accession>A0A2I1EPU7</accession>
<dbReference type="Proteomes" id="UP000232722">
    <property type="component" value="Unassembled WGS sequence"/>
</dbReference>
<reference evidence="4 6" key="4">
    <citation type="submission" date="2017-10" db="EMBL/GenBank/DDBJ databases">
        <title>Genome analyses suggest a sexual origin of heterokaryosis in a supposedly ancient asexual fungus.</title>
        <authorList>
            <person name="Corradi N."/>
            <person name="Sedzielewska K."/>
            <person name="Noel J."/>
            <person name="Charron P."/>
            <person name="Farinelli L."/>
            <person name="Marton T."/>
            <person name="Kruger M."/>
            <person name="Pelin A."/>
            <person name="Brachmann A."/>
            <person name="Corradi N."/>
        </authorList>
    </citation>
    <scope>NUCLEOTIDE SEQUENCE [LARGE SCALE GENOMIC DNA]</scope>
    <source>
        <strain evidence="4 6">A1</strain>
    </source>
</reference>
<keyword evidence="1" id="KW-1133">Transmembrane helix</keyword>
<feature type="transmembrane region" description="Helical" evidence="1">
    <location>
        <begin position="51"/>
        <end position="72"/>
    </location>
</feature>
<dbReference type="VEuPathDB" id="FungiDB:RhiirFUN_021986"/>
<keyword evidence="1" id="KW-0812">Transmembrane</keyword>
<reference evidence="6 8" key="3">
    <citation type="submission" date="2017-10" db="EMBL/GenBank/DDBJ databases">
        <title>Extensive intraspecific genome diversity in a model arbuscular mycorrhizal fungus.</title>
        <authorList>
            <person name="Chen E.C.H."/>
            <person name="Morin E."/>
            <person name="Baudet D."/>
            <person name="Noel J."/>
            <person name="Ndikumana S."/>
            <person name="Charron P."/>
            <person name="St-Onge C."/>
            <person name="Giorgi J."/>
            <person name="Grigoriev I.V."/>
            <person name="Roux C."/>
            <person name="Martin F.M."/>
            <person name="Corradi N."/>
        </authorList>
    </citation>
    <scope>NUCLEOTIDE SEQUENCE [LARGE SCALE GENOMIC DNA]</scope>
    <source>
        <strain evidence="4 6">A1</strain>
        <strain evidence="5 8">C2</strain>
    </source>
</reference>
<evidence type="ECO:0000313" key="2">
    <source>
        <dbReference type="EMBL" id="CAB5347427.1"/>
    </source>
</evidence>
<dbReference type="SMR" id="A0A2I1EPU7"/>
<protein>
    <submittedName>
        <fullName evidence="5">Uncharacterized protein</fullName>
    </submittedName>
</protein>
<reference evidence="7 8" key="1">
    <citation type="submission" date="2016-04" db="EMBL/GenBank/DDBJ databases">
        <title>Genome analyses suggest a sexual origin of heterokaryosis in a supposedly ancient asexual fungus.</title>
        <authorList>
            <person name="Ropars J."/>
            <person name="Sedzielewska K."/>
            <person name="Noel J."/>
            <person name="Charron P."/>
            <person name="Farinelli L."/>
            <person name="Marton T."/>
            <person name="Kruger M."/>
            <person name="Pelin A."/>
            <person name="Brachmann A."/>
            <person name="Corradi N."/>
        </authorList>
    </citation>
    <scope>NUCLEOTIDE SEQUENCE [LARGE SCALE GENOMIC DNA]</scope>
    <source>
        <strain evidence="3 7">A5</strain>
        <strain evidence="5 8">C2</strain>
    </source>
</reference>
<dbReference type="Proteomes" id="UP000233469">
    <property type="component" value="Unassembled WGS sequence"/>
</dbReference>
<feature type="transmembrane region" description="Helical" evidence="1">
    <location>
        <begin position="84"/>
        <end position="107"/>
    </location>
</feature>
<evidence type="ECO:0000313" key="7">
    <source>
        <dbReference type="Proteomes" id="UP000232722"/>
    </source>
</evidence>
<proteinExistence type="predicted"/>
<name>A0A2I1EPU7_9GLOM</name>
<evidence type="ECO:0000256" key="1">
    <source>
        <dbReference type="SAM" id="Phobius"/>
    </source>
</evidence>
<sequence length="484" mass="55910">MLHFFDSSNNELTHQSYDLETRELAKHRLRYLKSSYKKYFFCYNNYLKRHYLIIAICSIVILFGIIIVLLKFDGKENLLYSFKVLQSSFASLSSGAGIIAYGSDIFFPKKKARANESKDEPNDGPNDEPKAEVIRLSIERNLGEKLDRTTNKLRDKRHDLEKAMSWLSIWAIFASIIILLLVGIDFFGLLPDIKYLDIGLDLFLSITGAYCLFCTHTLKTVLTSPRGKLESSHLILFVFVIPCASLVGLLDDDVWIGSIIFGFFAPCYYKGKHWVKEVYLSPDEKVEIQYLLHGLNPDLSLLRINKFCKEFILENPANESKSKFVEKVNEIESKSKKEILYKHFELGKALVDHIFSEAEDKSPEESVDEKIVDIVKKFSLKSFFFHPDVKIIKQHYMEFSEFQRGLTLAEFFDRYPQIRHRELISKEIDAAHNALKVYSIFNDEKGIGKDKIKLTKTFSDSSIGKLTRNEIFNIIEMVKSISTQ</sequence>
<feature type="transmembrane region" description="Helical" evidence="1">
    <location>
        <begin position="166"/>
        <end position="190"/>
    </location>
</feature>
<reference evidence="2" key="5">
    <citation type="submission" date="2020-05" db="EMBL/GenBank/DDBJ databases">
        <authorList>
            <person name="Rincon C."/>
            <person name="Sanders R I."/>
            <person name="Robbins C."/>
            <person name="Chaturvedi A."/>
        </authorList>
    </citation>
    <scope>NUCLEOTIDE SEQUENCE</scope>
    <source>
        <strain evidence="2">CHB12</strain>
    </source>
</reference>
<evidence type="ECO:0000313" key="5">
    <source>
        <dbReference type="EMBL" id="PKK76493.1"/>
    </source>
</evidence>
<reference evidence="3 7" key="2">
    <citation type="submission" date="2017-09" db="EMBL/GenBank/DDBJ databases">
        <title>Extensive intraspecific genome diversity in a model arbuscular mycorrhizal fungus.</title>
        <authorList>
            <person name="Chen E.C."/>
            <person name="Morin E."/>
            <person name="Beaudet D."/>
            <person name="Noel J."/>
            <person name="Ndikumana S."/>
            <person name="Charron P."/>
            <person name="St-Onge C."/>
            <person name="Giorgi J."/>
            <person name="Grigoriev I.V."/>
            <person name="Roux C."/>
            <person name="Martin F.M."/>
            <person name="Corradi N."/>
        </authorList>
    </citation>
    <scope>NUCLEOTIDE SEQUENCE [LARGE SCALE GENOMIC DNA]</scope>
    <source>
        <strain evidence="3 7">A5</strain>
    </source>
</reference>
<evidence type="ECO:0000313" key="8">
    <source>
        <dbReference type="Proteomes" id="UP000233469"/>
    </source>
</evidence>
<evidence type="ECO:0000313" key="6">
    <source>
        <dbReference type="Proteomes" id="UP000232688"/>
    </source>
</evidence>
<comment type="caution">
    <text evidence="5">The sequence shown here is derived from an EMBL/GenBank/DDBJ whole genome shotgun (WGS) entry which is preliminary data.</text>
</comment>